<reference evidence="9" key="1">
    <citation type="submission" date="2023-07" db="EMBL/GenBank/DDBJ databases">
        <title>Sorghum-associated microbial communities from plants grown in Nebraska, USA.</title>
        <authorList>
            <person name="Schachtman D."/>
        </authorList>
    </citation>
    <scope>NUCLEOTIDE SEQUENCE</scope>
    <source>
        <strain evidence="9">DS3754</strain>
    </source>
</reference>
<sequence length="228" mass="24599">MQRQPLPADPKKPAPVAARDQTGMEELFNALSHGLGLVLAIASLPILIYSAAQKGQAASVVGVSLFAGTAIVLYLISTLYHALPIGRAKAWFNRLDHAAIYLFIAGSYMPFLFGVLRGPWGWTLFGAICAAAALGVGAKLFNRLQHPLWSTGLYVAMGWMALMAAVPLYERMSPAGLGWLVAGGLFYTAGAVVFLFDNKIRFAHSVWHLFVLAGSTCHFFAVLWHSHG</sequence>
<evidence type="ECO:0000313" key="9">
    <source>
        <dbReference type="EMBL" id="MDP9894210.1"/>
    </source>
</evidence>
<accession>A0AAW8CZA8</accession>
<evidence type="ECO:0000256" key="5">
    <source>
        <dbReference type="ARBA" id="ARBA00022989"/>
    </source>
</evidence>
<dbReference type="PANTHER" id="PTHR20855">
    <property type="entry name" value="ADIPOR/PROGESTIN RECEPTOR-RELATED"/>
    <property type="match status" value="1"/>
</dbReference>
<evidence type="ECO:0000256" key="7">
    <source>
        <dbReference type="PIRSR" id="PIRSR604254-1"/>
    </source>
</evidence>
<gene>
    <name evidence="9" type="ORF">J2W31_003333</name>
</gene>
<dbReference type="GO" id="GO:0046872">
    <property type="term" value="F:metal ion binding"/>
    <property type="evidence" value="ECO:0007669"/>
    <property type="project" value="UniProtKB-KW"/>
</dbReference>
<comment type="caution">
    <text evidence="9">The sequence shown here is derived from an EMBL/GenBank/DDBJ whole genome shotgun (WGS) entry which is preliminary data.</text>
</comment>
<dbReference type="RefSeq" id="WP_307685394.1">
    <property type="nucleotide sequence ID" value="NZ_JAUSRD010000007.1"/>
</dbReference>
<dbReference type="GO" id="GO:0140911">
    <property type="term" value="F:pore-forming activity"/>
    <property type="evidence" value="ECO:0007669"/>
    <property type="project" value="InterPro"/>
</dbReference>
<comment type="subcellular location">
    <subcellularLocation>
        <location evidence="1">Cell membrane</location>
        <topology evidence="1">Multi-pass membrane protein</topology>
    </subcellularLocation>
</comment>
<comment type="similarity">
    <text evidence="2">Belongs to the UPF0073 (Hly-III) family.</text>
</comment>
<feature type="transmembrane region" description="Helical" evidence="8">
    <location>
        <begin position="207"/>
        <end position="226"/>
    </location>
</feature>
<name>A0AAW8CZA8_9BURK</name>
<dbReference type="GO" id="GO:0005886">
    <property type="term" value="C:plasma membrane"/>
    <property type="evidence" value="ECO:0007669"/>
    <property type="project" value="UniProtKB-SubCell"/>
</dbReference>
<evidence type="ECO:0000256" key="6">
    <source>
        <dbReference type="ARBA" id="ARBA00023136"/>
    </source>
</evidence>
<feature type="transmembrane region" description="Helical" evidence="8">
    <location>
        <begin position="148"/>
        <end position="169"/>
    </location>
</feature>
<evidence type="ECO:0000313" key="10">
    <source>
        <dbReference type="Proteomes" id="UP001242045"/>
    </source>
</evidence>
<evidence type="ECO:0000256" key="2">
    <source>
        <dbReference type="ARBA" id="ARBA00008488"/>
    </source>
</evidence>
<keyword evidence="7" id="KW-0862">Zinc</keyword>
<dbReference type="InterPro" id="IPR004254">
    <property type="entry name" value="AdipoR/HlyIII-related"/>
</dbReference>
<dbReference type="Proteomes" id="UP001242045">
    <property type="component" value="Unassembled WGS sequence"/>
</dbReference>
<protein>
    <submittedName>
        <fullName evidence="9">Hemolysin III</fullName>
    </submittedName>
</protein>
<dbReference type="EMBL" id="JAUSRD010000007">
    <property type="protein sequence ID" value="MDP9894210.1"/>
    <property type="molecule type" value="Genomic_DNA"/>
</dbReference>
<feature type="transmembrane region" description="Helical" evidence="8">
    <location>
        <begin position="175"/>
        <end position="195"/>
    </location>
</feature>
<feature type="binding site" evidence="7">
    <location>
        <position position="81"/>
    </location>
    <ligand>
        <name>Zn(2+)</name>
        <dbReference type="ChEBI" id="CHEBI:29105"/>
    </ligand>
</feature>
<dbReference type="InterPro" id="IPR005744">
    <property type="entry name" value="Hy-lIII"/>
</dbReference>
<dbReference type="PANTHER" id="PTHR20855:SF3">
    <property type="entry name" value="LD03007P"/>
    <property type="match status" value="1"/>
</dbReference>
<dbReference type="NCBIfam" id="TIGR01065">
    <property type="entry name" value="hlyIII"/>
    <property type="match status" value="1"/>
</dbReference>
<feature type="binding site" evidence="7">
    <location>
        <position position="208"/>
    </location>
    <ligand>
        <name>Zn(2+)</name>
        <dbReference type="ChEBI" id="CHEBI:29105"/>
    </ligand>
</feature>
<keyword evidence="7" id="KW-0479">Metal-binding</keyword>
<keyword evidence="3" id="KW-1003">Cell membrane</keyword>
<evidence type="ECO:0000256" key="1">
    <source>
        <dbReference type="ARBA" id="ARBA00004651"/>
    </source>
</evidence>
<feature type="binding site" evidence="7">
    <location>
        <position position="204"/>
    </location>
    <ligand>
        <name>Zn(2+)</name>
        <dbReference type="ChEBI" id="CHEBI:29105"/>
    </ligand>
</feature>
<feature type="transmembrane region" description="Helical" evidence="8">
    <location>
        <begin position="57"/>
        <end position="77"/>
    </location>
</feature>
<evidence type="ECO:0000256" key="8">
    <source>
        <dbReference type="SAM" id="Phobius"/>
    </source>
</evidence>
<dbReference type="AlphaFoldDB" id="A0AAW8CZA8"/>
<dbReference type="Pfam" id="PF03006">
    <property type="entry name" value="HlyIII"/>
    <property type="match status" value="1"/>
</dbReference>
<feature type="transmembrane region" description="Helical" evidence="8">
    <location>
        <begin position="122"/>
        <end position="141"/>
    </location>
</feature>
<keyword evidence="4 8" id="KW-0812">Transmembrane</keyword>
<organism evidence="9 10">
    <name type="scientific">Variovorax boronicumulans</name>
    <dbReference type="NCBI Taxonomy" id="436515"/>
    <lineage>
        <taxon>Bacteria</taxon>
        <taxon>Pseudomonadati</taxon>
        <taxon>Pseudomonadota</taxon>
        <taxon>Betaproteobacteria</taxon>
        <taxon>Burkholderiales</taxon>
        <taxon>Comamonadaceae</taxon>
        <taxon>Variovorax</taxon>
    </lineage>
</organism>
<evidence type="ECO:0000256" key="3">
    <source>
        <dbReference type="ARBA" id="ARBA00022475"/>
    </source>
</evidence>
<proteinExistence type="inferred from homology"/>
<keyword evidence="5 8" id="KW-1133">Transmembrane helix</keyword>
<feature type="transmembrane region" description="Helical" evidence="8">
    <location>
        <begin position="98"/>
        <end position="116"/>
    </location>
</feature>
<feature type="transmembrane region" description="Helical" evidence="8">
    <location>
        <begin position="27"/>
        <end position="51"/>
    </location>
</feature>
<keyword evidence="6 8" id="KW-0472">Membrane</keyword>
<evidence type="ECO:0000256" key="4">
    <source>
        <dbReference type="ARBA" id="ARBA00022692"/>
    </source>
</evidence>